<dbReference type="RefSeq" id="WP_227588579.1">
    <property type="nucleotide sequence ID" value="NZ_JAJEQQ010000008.1"/>
</dbReference>
<name>A0AAW4W280_9FIRM</name>
<gene>
    <name evidence="1" type="ORF">LKD40_07025</name>
</gene>
<organism evidence="1 2">
    <name type="scientific">Blautia fusiformis</name>
    <dbReference type="NCBI Taxonomy" id="2881264"/>
    <lineage>
        <taxon>Bacteria</taxon>
        <taxon>Bacillati</taxon>
        <taxon>Bacillota</taxon>
        <taxon>Clostridia</taxon>
        <taxon>Lachnospirales</taxon>
        <taxon>Lachnospiraceae</taxon>
        <taxon>Blautia</taxon>
    </lineage>
</organism>
<comment type="caution">
    <text evidence="1">The sequence shown here is derived from an EMBL/GenBank/DDBJ whole genome shotgun (WGS) entry which is preliminary data.</text>
</comment>
<reference evidence="1 2" key="1">
    <citation type="submission" date="2021-10" db="EMBL/GenBank/DDBJ databases">
        <title>Anaerobic single-cell dispensing facilitates the cultivation of human gut bacteria.</title>
        <authorList>
            <person name="Afrizal A."/>
        </authorList>
    </citation>
    <scope>NUCLEOTIDE SEQUENCE [LARGE SCALE GENOMIC DNA]</scope>
    <source>
        <strain evidence="1 2">CLA-AA-H217</strain>
    </source>
</reference>
<dbReference type="Proteomes" id="UP001198612">
    <property type="component" value="Unassembled WGS sequence"/>
</dbReference>
<proteinExistence type="predicted"/>
<accession>A0AAW4W280</accession>
<evidence type="ECO:0000313" key="1">
    <source>
        <dbReference type="EMBL" id="MCC2227552.1"/>
    </source>
</evidence>
<keyword evidence="2" id="KW-1185">Reference proteome</keyword>
<sequence>MKSNITQAFFWKTGKKMEINSTVTGIIDYKCAKCTKKYLEYCLLYKKCTLKDGKTGKNVDRYGKGCYPKSKLRAAKKRACSKKHRHFCKKLLFFGILVRSLDK</sequence>
<dbReference type="AlphaFoldDB" id="A0AAW4W280"/>
<protein>
    <submittedName>
        <fullName evidence="1">Uncharacterized protein</fullName>
    </submittedName>
</protein>
<evidence type="ECO:0000313" key="2">
    <source>
        <dbReference type="Proteomes" id="UP001198612"/>
    </source>
</evidence>
<dbReference type="EMBL" id="JAJEQQ010000008">
    <property type="protein sequence ID" value="MCC2227552.1"/>
    <property type="molecule type" value="Genomic_DNA"/>
</dbReference>